<dbReference type="eggNOG" id="arCOG00696">
    <property type="taxonomic scope" value="Archaea"/>
</dbReference>
<dbReference type="PANTHER" id="PTHR43135">
    <property type="entry name" value="ALPHA-D-RIBOSE 1-METHYLPHOSPHONATE 5-TRIPHOSPHATE DIPHOSPHATASE"/>
    <property type="match status" value="1"/>
</dbReference>
<evidence type="ECO:0000313" key="2">
    <source>
        <dbReference type="EMBL" id="ADC46055.1"/>
    </source>
</evidence>
<evidence type="ECO:0000313" key="3">
    <source>
        <dbReference type="Proteomes" id="UP000008680"/>
    </source>
</evidence>
<dbReference type="InterPro" id="IPR032466">
    <property type="entry name" value="Metal_Hydrolase"/>
</dbReference>
<protein>
    <submittedName>
        <fullName evidence="2">Amidohydrolase</fullName>
    </submittedName>
</protein>
<evidence type="ECO:0000259" key="1">
    <source>
        <dbReference type="Pfam" id="PF01979"/>
    </source>
</evidence>
<dbReference type="SUPFAM" id="SSF51338">
    <property type="entry name" value="Composite domain of metallo-dependent hydrolases"/>
    <property type="match status" value="1"/>
</dbReference>
<dbReference type="OrthoDB" id="24954at2157"/>
<dbReference type="CDD" id="cd01299">
    <property type="entry name" value="Met_dep_hydrolase_A"/>
    <property type="match status" value="1"/>
</dbReference>
<proteinExistence type="predicted"/>
<name>D3DZA0_METRM</name>
<feature type="domain" description="Amidohydrolase-related" evidence="1">
    <location>
        <begin position="55"/>
        <end position="406"/>
    </location>
</feature>
<dbReference type="STRING" id="634498.mru_0203"/>
<sequence length="412" mass="45666">MPSLYIKNVNIINPFSEEPLDERHVLIKDGRIESLHAEESALYANHIVLDGEDNYLLPGFIDSHAHVMANGFHKEDTMKNPLALHFYNAIENMKATIDAGVTTVRDTGLADIGVKMAQERKIFPAPRLNISIKPLAITGGHFDFYLNSGFDMELAYPGFPIGTCDGVEDVLKKTREVIRARADFIKIMASGGILSPNTSPEFAQFNKKELKTIVSEAENYNLKVAAHCHSLEGIQRCVKAGIKSIEHGTFIDRKTSELLAKKRIYLTPTLIVHQTLIKEGFPVWDNFADDKVKKLKEVVKIQKENIETAYQCGVKFLMGSDCGVIDHGRNLGELKQLVDIGLSPLEAIQAGTIEGAKFFNQENDLGSIETGKIGDVILVKENPIENIGSLVDNDNILAVIQDGKILKDKPIY</sequence>
<accession>D3DZA0</accession>
<dbReference type="HOGENOM" id="CLU_023620_2_2_2"/>
<dbReference type="GO" id="GO:0016810">
    <property type="term" value="F:hydrolase activity, acting on carbon-nitrogen (but not peptide) bonds"/>
    <property type="evidence" value="ECO:0007669"/>
    <property type="project" value="InterPro"/>
</dbReference>
<dbReference type="RefSeq" id="WP_012955011.1">
    <property type="nucleotide sequence ID" value="NC_013790.1"/>
</dbReference>
<dbReference type="InterPro" id="IPR051781">
    <property type="entry name" value="Metallo-dep_Hydrolase"/>
</dbReference>
<reference evidence="2 3" key="1">
    <citation type="journal article" date="2010" name="PLoS ONE">
        <title>The genome sequence of the rumen methanogen Methanobrevibacter ruminantium reveals new possibilities for controlling ruminant methane emissions.</title>
        <authorList>
            <person name="Leahy S.C."/>
            <person name="Kelly W.J."/>
            <person name="Altermann E."/>
            <person name="Ronimus R.S."/>
            <person name="Yeoman C.J."/>
            <person name="Pacheco D.M."/>
            <person name="Li D."/>
            <person name="Kong Z."/>
            <person name="McTavish S."/>
            <person name="Sang C."/>
            <person name="Lambie S.C."/>
            <person name="Janssen P.H."/>
            <person name="Dey D."/>
            <person name="Attwood G.T."/>
        </authorList>
    </citation>
    <scope>NUCLEOTIDE SEQUENCE [LARGE SCALE GENOMIC DNA]</scope>
    <source>
        <strain evidence="3">ATCC 35063 / DSM 1093 / JCM 13430 / OCM 146 / M1</strain>
    </source>
</reference>
<dbReference type="PANTHER" id="PTHR43135:SF3">
    <property type="entry name" value="ALPHA-D-RIBOSE 1-METHYLPHOSPHONATE 5-TRIPHOSPHATE DIPHOSPHATASE"/>
    <property type="match status" value="1"/>
</dbReference>
<dbReference type="InterPro" id="IPR057744">
    <property type="entry name" value="OTAase-like"/>
</dbReference>
<dbReference type="InterPro" id="IPR006680">
    <property type="entry name" value="Amidohydro-rel"/>
</dbReference>
<dbReference type="SUPFAM" id="SSF51556">
    <property type="entry name" value="Metallo-dependent hydrolases"/>
    <property type="match status" value="1"/>
</dbReference>
<dbReference type="PATRIC" id="fig|634498.28.peg.207"/>
<dbReference type="AlphaFoldDB" id="D3DZA0"/>
<dbReference type="KEGG" id="mru:mru_0203"/>
<organism evidence="2 3">
    <name type="scientific">Methanobrevibacter ruminantium (strain ATCC 35063 / DSM 1093 / JCM 13430 / OCM 146 / M1)</name>
    <name type="common">Methanobacterium ruminantium</name>
    <dbReference type="NCBI Taxonomy" id="634498"/>
    <lineage>
        <taxon>Archaea</taxon>
        <taxon>Methanobacteriati</taxon>
        <taxon>Methanobacteriota</taxon>
        <taxon>Methanomada group</taxon>
        <taxon>Methanobacteria</taxon>
        <taxon>Methanobacteriales</taxon>
        <taxon>Methanobacteriaceae</taxon>
        <taxon>Methanobrevibacter</taxon>
    </lineage>
</organism>
<keyword evidence="3" id="KW-1185">Reference proteome</keyword>
<dbReference type="InterPro" id="IPR011059">
    <property type="entry name" value="Metal-dep_hydrolase_composite"/>
</dbReference>
<gene>
    <name evidence="2" type="ordered locus">mru_0203</name>
</gene>
<dbReference type="Gene3D" id="3.20.20.140">
    <property type="entry name" value="Metal-dependent hydrolases"/>
    <property type="match status" value="1"/>
</dbReference>
<dbReference type="Proteomes" id="UP000008680">
    <property type="component" value="Chromosome"/>
</dbReference>
<dbReference type="GeneID" id="8769823"/>
<dbReference type="EMBL" id="CP001719">
    <property type="protein sequence ID" value="ADC46055.1"/>
    <property type="molecule type" value="Genomic_DNA"/>
</dbReference>
<dbReference type="Gene3D" id="2.30.40.10">
    <property type="entry name" value="Urease, subunit C, domain 1"/>
    <property type="match status" value="1"/>
</dbReference>
<dbReference type="Pfam" id="PF01979">
    <property type="entry name" value="Amidohydro_1"/>
    <property type="match status" value="1"/>
</dbReference>